<evidence type="ECO:0000313" key="8">
    <source>
        <dbReference type="EMBL" id="HGW91614.1"/>
    </source>
</evidence>
<keyword evidence="4 6" id="KW-1133">Transmembrane helix</keyword>
<evidence type="ECO:0000256" key="1">
    <source>
        <dbReference type="ARBA" id="ARBA00004236"/>
    </source>
</evidence>
<evidence type="ECO:0000256" key="5">
    <source>
        <dbReference type="ARBA" id="ARBA00023136"/>
    </source>
</evidence>
<sequence>MKRFFIVLFIISVILAFFISPFASSSPDGLERVAEDKGFIGKGISIIRSPIPDYSFPFIKNEILKTSISGLLGVIITFFLSYEVAKVIIKKEVK</sequence>
<proteinExistence type="predicted"/>
<dbReference type="GO" id="GO:0005886">
    <property type="term" value="C:plasma membrane"/>
    <property type="evidence" value="ECO:0007669"/>
    <property type="project" value="UniProtKB-SubCell"/>
</dbReference>
<evidence type="ECO:0000256" key="4">
    <source>
        <dbReference type="ARBA" id="ARBA00022989"/>
    </source>
</evidence>
<evidence type="ECO:0000256" key="2">
    <source>
        <dbReference type="ARBA" id="ARBA00022475"/>
    </source>
</evidence>
<accession>A0A7C4UC67</accession>
<organism evidence="8">
    <name type="scientific">candidate division WOR-3 bacterium</name>
    <dbReference type="NCBI Taxonomy" id="2052148"/>
    <lineage>
        <taxon>Bacteria</taxon>
        <taxon>Bacteria division WOR-3</taxon>
    </lineage>
</organism>
<feature type="transmembrane region" description="Helical" evidence="6">
    <location>
        <begin position="63"/>
        <end position="85"/>
    </location>
</feature>
<protein>
    <recommendedName>
        <fullName evidence="7">PDGLE domain-containing protein</fullName>
    </recommendedName>
</protein>
<keyword evidence="3 6" id="KW-0812">Transmembrane</keyword>
<evidence type="ECO:0000256" key="3">
    <source>
        <dbReference type="ARBA" id="ARBA00022692"/>
    </source>
</evidence>
<keyword evidence="5 6" id="KW-0472">Membrane</keyword>
<name>A0A7C4UC67_UNCW3</name>
<keyword evidence="2" id="KW-1003">Cell membrane</keyword>
<evidence type="ECO:0000256" key="6">
    <source>
        <dbReference type="SAM" id="Phobius"/>
    </source>
</evidence>
<comment type="subcellular location">
    <subcellularLocation>
        <location evidence="1">Cell membrane</location>
    </subcellularLocation>
</comment>
<feature type="domain" description="PDGLE" evidence="7">
    <location>
        <begin position="2"/>
        <end position="89"/>
    </location>
</feature>
<dbReference type="InterPro" id="IPR025937">
    <property type="entry name" value="PDGLE_dom"/>
</dbReference>
<dbReference type="EMBL" id="DTHG01000042">
    <property type="protein sequence ID" value="HGW91614.1"/>
    <property type="molecule type" value="Genomic_DNA"/>
</dbReference>
<reference evidence="8" key="1">
    <citation type="journal article" date="2020" name="mSystems">
        <title>Genome- and Community-Level Interaction Insights into Carbon Utilization and Element Cycling Functions of Hydrothermarchaeota in Hydrothermal Sediment.</title>
        <authorList>
            <person name="Zhou Z."/>
            <person name="Liu Y."/>
            <person name="Xu W."/>
            <person name="Pan J."/>
            <person name="Luo Z.H."/>
            <person name="Li M."/>
        </authorList>
    </citation>
    <scope>NUCLEOTIDE SEQUENCE [LARGE SCALE GENOMIC DNA]</scope>
    <source>
        <strain evidence="8">SpSt-780</strain>
    </source>
</reference>
<evidence type="ECO:0000259" key="7">
    <source>
        <dbReference type="Pfam" id="PF13190"/>
    </source>
</evidence>
<dbReference type="AlphaFoldDB" id="A0A7C4UC67"/>
<comment type="caution">
    <text evidence="8">The sequence shown here is derived from an EMBL/GenBank/DDBJ whole genome shotgun (WGS) entry which is preliminary data.</text>
</comment>
<dbReference type="Pfam" id="PF13190">
    <property type="entry name" value="PDGLE"/>
    <property type="match status" value="1"/>
</dbReference>
<gene>
    <name evidence="8" type="ORF">ENV67_03630</name>
</gene>